<dbReference type="InterPro" id="IPR003360">
    <property type="entry name" value="US22-like"/>
</dbReference>
<feature type="region of interest" description="Disordered" evidence="1">
    <location>
        <begin position="1"/>
        <end position="29"/>
    </location>
</feature>
<dbReference type="GeneTree" id="ENSGT00390000001663"/>
<evidence type="ECO:0000256" key="1">
    <source>
        <dbReference type="SAM" id="MobiDB-lite"/>
    </source>
</evidence>
<evidence type="ECO:0000313" key="3">
    <source>
        <dbReference type="Proteomes" id="UP000028760"/>
    </source>
</evidence>
<reference evidence="3" key="1">
    <citation type="submission" date="2013-10" db="EMBL/GenBank/DDBJ databases">
        <authorList>
            <person name="Schartl M."/>
            <person name="Warren W."/>
        </authorList>
    </citation>
    <scope>NUCLEOTIDE SEQUENCE [LARGE SCALE GENOMIC DNA]</scope>
    <source>
        <strain evidence="3">female</strain>
    </source>
</reference>
<sequence length="197" mass="22390">QGRNPTSSEFFSFSNKYGKHETGQKREAEGRNIIGTQIIKRGESVFLPRPDGAVLTIGPLEDTEYKDRPTVVNGWGKFYLPNITKMKVIGYVEGTSYPCDQLVLMTCEEKKVYGFDGEELHLVAFSLDQMFTKGIADPALQSYYYGEAFKDMSEEDWEEVKQSPVGKMLNEEHRQLVVSHKSAFLPNMRHESTVCCI</sequence>
<feature type="compositionally biased region" description="Polar residues" evidence="1">
    <location>
        <begin position="1"/>
        <end position="15"/>
    </location>
</feature>
<dbReference type="Pfam" id="PF02393">
    <property type="entry name" value="US22"/>
    <property type="match status" value="1"/>
</dbReference>
<feature type="compositionally biased region" description="Basic and acidic residues" evidence="1">
    <location>
        <begin position="18"/>
        <end position="29"/>
    </location>
</feature>
<reference evidence="2" key="2">
    <citation type="submission" date="2025-08" db="UniProtKB">
        <authorList>
            <consortium name="Ensembl"/>
        </authorList>
    </citation>
    <scope>IDENTIFICATION</scope>
</reference>
<protein>
    <recommendedName>
        <fullName evidence="4">US22 family protein</fullName>
    </recommendedName>
</protein>
<accession>A0A087Y6Z0</accession>
<dbReference type="Proteomes" id="UP000028760">
    <property type="component" value="Unassembled WGS sequence"/>
</dbReference>
<reference evidence="2" key="3">
    <citation type="submission" date="2025-09" db="UniProtKB">
        <authorList>
            <consortium name="Ensembl"/>
        </authorList>
    </citation>
    <scope>IDENTIFICATION</scope>
</reference>
<dbReference type="EMBL" id="AYCK01007933">
    <property type="status" value="NOT_ANNOTATED_CDS"/>
    <property type="molecule type" value="Genomic_DNA"/>
</dbReference>
<evidence type="ECO:0000313" key="2">
    <source>
        <dbReference type="Ensembl" id="ENSPFOP00000013793.2"/>
    </source>
</evidence>
<evidence type="ECO:0008006" key="4">
    <source>
        <dbReference type="Google" id="ProtNLM"/>
    </source>
</evidence>
<dbReference type="Ensembl" id="ENSPFOT00000013812.2">
    <property type="protein sequence ID" value="ENSPFOP00000013793.2"/>
    <property type="gene ID" value="ENSPFOG00000013776.2"/>
</dbReference>
<keyword evidence="3" id="KW-1185">Reference proteome</keyword>
<proteinExistence type="predicted"/>
<dbReference type="AlphaFoldDB" id="A0A087Y6Z0"/>
<name>A0A087Y6Z0_POEFO</name>
<organism evidence="2 3">
    <name type="scientific">Poecilia formosa</name>
    <name type="common">Amazon molly</name>
    <name type="synonym">Limia formosa</name>
    <dbReference type="NCBI Taxonomy" id="48698"/>
    <lineage>
        <taxon>Eukaryota</taxon>
        <taxon>Metazoa</taxon>
        <taxon>Chordata</taxon>
        <taxon>Craniata</taxon>
        <taxon>Vertebrata</taxon>
        <taxon>Euteleostomi</taxon>
        <taxon>Actinopterygii</taxon>
        <taxon>Neopterygii</taxon>
        <taxon>Teleostei</taxon>
        <taxon>Neoteleostei</taxon>
        <taxon>Acanthomorphata</taxon>
        <taxon>Ovalentaria</taxon>
        <taxon>Atherinomorphae</taxon>
        <taxon>Cyprinodontiformes</taxon>
        <taxon>Poeciliidae</taxon>
        <taxon>Poeciliinae</taxon>
        <taxon>Poecilia</taxon>
    </lineage>
</organism>